<feature type="region of interest" description="Disordered" evidence="1">
    <location>
        <begin position="50"/>
        <end position="80"/>
    </location>
</feature>
<dbReference type="Proteomes" id="UP001152798">
    <property type="component" value="Chromosome 2"/>
</dbReference>
<evidence type="ECO:0000313" key="3">
    <source>
        <dbReference type="Proteomes" id="UP001152798"/>
    </source>
</evidence>
<proteinExistence type="predicted"/>
<dbReference type="OrthoDB" id="10282380at2759"/>
<keyword evidence="3" id="KW-1185">Reference proteome</keyword>
<organism evidence="2 3">
    <name type="scientific">Nezara viridula</name>
    <name type="common">Southern green stink bug</name>
    <name type="synonym">Cimex viridulus</name>
    <dbReference type="NCBI Taxonomy" id="85310"/>
    <lineage>
        <taxon>Eukaryota</taxon>
        <taxon>Metazoa</taxon>
        <taxon>Ecdysozoa</taxon>
        <taxon>Arthropoda</taxon>
        <taxon>Hexapoda</taxon>
        <taxon>Insecta</taxon>
        <taxon>Pterygota</taxon>
        <taxon>Neoptera</taxon>
        <taxon>Paraneoptera</taxon>
        <taxon>Hemiptera</taxon>
        <taxon>Heteroptera</taxon>
        <taxon>Panheteroptera</taxon>
        <taxon>Pentatomomorpha</taxon>
        <taxon>Pentatomoidea</taxon>
        <taxon>Pentatomidae</taxon>
        <taxon>Pentatominae</taxon>
        <taxon>Nezara</taxon>
    </lineage>
</organism>
<dbReference type="EMBL" id="OV725078">
    <property type="protein sequence ID" value="CAH1393202.1"/>
    <property type="molecule type" value="Genomic_DNA"/>
</dbReference>
<dbReference type="AlphaFoldDB" id="A0A9P0E6L2"/>
<evidence type="ECO:0000313" key="2">
    <source>
        <dbReference type="EMBL" id="CAH1393202.1"/>
    </source>
</evidence>
<reference evidence="2" key="1">
    <citation type="submission" date="2022-01" db="EMBL/GenBank/DDBJ databases">
        <authorList>
            <person name="King R."/>
        </authorList>
    </citation>
    <scope>NUCLEOTIDE SEQUENCE</scope>
</reference>
<sequence>MTWQHKAIKTEVVKGVGKLGNEDVKAVEEMSGRIVNQPLEEKKKCRTWQDWGIHHPAPGQNRPSSKSISSLTDSFCPGHH</sequence>
<protein>
    <submittedName>
        <fullName evidence="2">Uncharacterized protein</fullName>
    </submittedName>
</protein>
<feature type="compositionally biased region" description="Polar residues" evidence="1">
    <location>
        <begin position="61"/>
        <end position="73"/>
    </location>
</feature>
<gene>
    <name evidence="2" type="ORF">NEZAVI_LOCUS3910</name>
</gene>
<name>A0A9P0E6L2_NEZVI</name>
<evidence type="ECO:0000256" key="1">
    <source>
        <dbReference type="SAM" id="MobiDB-lite"/>
    </source>
</evidence>
<accession>A0A9P0E6L2</accession>